<name>A0A941EJ65_9ACTN</name>
<dbReference type="EMBL" id="JAGSOG010000012">
    <property type="protein sequence ID" value="MBR7832517.1"/>
    <property type="molecule type" value="Genomic_DNA"/>
</dbReference>
<dbReference type="InterPro" id="IPR023393">
    <property type="entry name" value="START-like_dom_sf"/>
</dbReference>
<dbReference type="CDD" id="cd07812">
    <property type="entry name" value="SRPBCC"/>
    <property type="match status" value="1"/>
</dbReference>
<dbReference type="AlphaFoldDB" id="A0A941EJ65"/>
<dbReference type="Gene3D" id="3.30.530.20">
    <property type="match status" value="1"/>
</dbReference>
<protein>
    <submittedName>
        <fullName evidence="1">SRPBCC family protein</fullName>
    </submittedName>
</protein>
<keyword evidence="2" id="KW-1185">Reference proteome</keyword>
<proteinExistence type="predicted"/>
<accession>A0A941EJ65</accession>
<evidence type="ECO:0000313" key="1">
    <source>
        <dbReference type="EMBL" id="MBR7832517.1"/>
    </source>
</evidence>
<dbReference type="Proteomes" id="UP000675781">
    <property type="component" value="Unassembled WGS sequence"/>
</dbReference>
<comment type="caution">
    <text evidence="1">The sequence shown here is derived from an EMBL/GenBank/DDBJ whole genome shotgun (WGS) entry which is preliminary data.</text>
</comment>
<dbReference type="Pfam" id="PF10604">
    <property type="entry name" value="Polyketide_cyc2"/>
    <property type="match status" value="1"/>
</dbReference>
<reference evidence="1" key="1">
    <citation type="submission" date="2021-04" db="EMBL/GenBank/DDBJ databases">
        <title>Genome based classification of Actinospica acidithermotolerans sp. nov., an actinobacterium isolated from an Indonesian hot spring.</title>
        <authorList>
            <person name="Kusuma A.B."/>
            <person name="Putra K.E."/>
            <person name="Nafisah S."/>
            <person name="Loh J."/>
            <person name="Nouioui I."/>
            <person name="Goodfellow M."/>
        </authorList>
    </citation>
    <scope>NUCLEOTIDE SEQUENCE</scope>
    <source>
        <strain evidence="1">CSCA 57</strain>
    </source>
</reference>
<dbReference type="SUPFAM" id="SSF55961">
    <property type="entry name" value="Bet v1-like"/>
    <property type="match status" value="1"/>
</dbReference>
<dbReference type="InterPro" id="IPR019587">
    <property type="entry name" value="Polyketide_cyclase/dehydratase"/>
</dbReference>
<gene>
    <name evidence="1" type="ORF">KDL01_04565</name>
</gene>
<organism evidence="1 2">
    <name type="scientific">Actinospica durhamensis</name>
    <dbReference type="NCBI Taxonomy" id="1508375"/>
    <lineage>
        <taxon>Bacteria</taxon>
        <taxon>Bacillati</taxon>
        <taxon>Actinomycetota</taxon>
        <taxon>Actinomycetes</taxon>
        <taxon>Catenulisporales</taxon>
        <taxon>Actinospicaceae</taxon>
        <taxon>Actinospica</taxon>
    </lineage>
</organism>
<evidence type="ECO:0000313" key="2">
    <source>
        <dbReference type="Proteomes" id="UP000675781"/>
    </source>
</evidence>
<sequence>MAPRNPRIPGRSLVSISVRVRAEPEQVWAALTDWESQGTWIAATTVRTVEGDGRGVGARIEAFTGFGRLGFLDTMVVTEWLPPRRCAVRHTGAVVRGTGGFELVPAADPADGTTLTWYEDLDIPGGRPAAHAFALLRPAVEYGVLRSLHRFAALVEHRAGSTAGD</sequence>